<accession>A0A151ZDT5</accession>
<dbReference type="EMBL" id="LODT01000031">
    <property type="protein sequence ID" value="KYQ92101.1"/>
    <property type="molecule type" value="Genomic_DNA"/>
</dbReference>
<dbReference type="STRING" id="361077.A0A151ZDT5"/>
<keyword evidence="10" id="KW-1185">Reference proteome</keyword>
<keyword evidence="7 8" id="KW-0472">Membrane</keyword>
<sequence>MENATTTQPVQSLELTTGLLIAYVSIWVMAVIPIYIGSYLSLKETKNESMSKNDAYAFPLYGSVFLFGLYLLFKNFDKNLINTVLSLYFLMFGAIAMTKLLSTLLKSLFSSAPTKQQKKQQQQSKSEQRAPDHLVEFTLPSIKFVLDSQKVSIGYFDVIAFVISCLFSLFYLQTKHWIANNVFGLTFSIQGIGLISLSEYIVGVILLVGLFFYDIFWVFGTDVMVTVAKSFDAPIKLLFPKDVFAEVYQFSMLGLGDIVLPGIFIALLLRFDRYQAQKNKKPFTSTPYFTTTLIAYGLGLATTIFVMHTFRAAQPALLYLVPFCVGASLLTGLFKGQLRELVFSDLGKETKAE</sequence>
<feature type="transmembrane region" description="Helical" evidence="8">
    <location>
        <begin position="20"/>
        <end position="42"/>
    </location>
</feature>
<evidence type="ECO:0000256" key="8">
    <source>
        <dbReference type="SAM" id="Phobius"/>
    </source>
</evidence>
<feature type="transmembrane region" description="Helical" evidence="8">
    <location>
        <begin position="153"/>
        <end position="172"/>
    </location>
</feature>
<evidence type="ECO:0000313" key="9">
    <source>
        <dbReference type="EMBL" id="KYQ92101.1"/>
    </source>
</evidence>
<feature type="transmembrane region" description="Helical" evidence="8">
    <location>
        <begin position="204"/>
        <end position="227"/>
    </location>
</feature>
<keyword evidence="3 8" id="KW-0812">Transmembrane</keyword>
<evidence type="ECO:0000256" key="5">
    <source>
        <dbReference type="ARBA" id="ARBA00022824"/>
    </source>
</evidence>
<feature type="transmembrane region" description="Helical" evidence="8">
    <location>
        <begin position="247"/>
        <end position="269"/>
    </location>
</feature>
<dbReference type="GO" id="GO:0098553">
    <property type="term" value="C:lumenal side of endoplasmic reticulum membrane"/>
    <property type="evidence" value="ECO:0007669"/>
    <property type="project" value="TreeGrafter"/>
</dbReference>
<dbReference type="PANTHER" id="PTHR12174:SF23">
    <property type="entry name" value="MINOR HISTOCOMPATIBILITY ANTIGEN H13"/>
    <property type="match status" value="1"/>
</dbReference>
<dbReference type="GO" id="GO:0033619">
    <property type="term" value="P:membrane protein proteolysis"/>
    <property type="evidence" value="ECO:0007669"/>
    <property type="project" value="TreeGrafter"/>
</dbReference>
<evidence type="ECO:0000313" key="10">
    <source>
        <dbReference type="Proteomes" id="UP000076078"/>
    </source>
</evidence>
<dbReference type="GO" id="GO:0042500">
    <property type="term" value="F:aspartic endopeptidase activity, intramembrane cleaving"/>
    <property type="evidence" value="ECO:0007669"/>
    <property type="project" value="InterPro"/>
</dbReference>
<evidence type="ECO:0000256" key="4">
    <source>
        <dbReference type="ARBA" id="ARBA00022801"/>
    </source>
</evidence>
<feature type="transmembrane region" description="Helical" evidence="8">
    <location>
        <begin position="289"/>
        <end position="310"/>
    </location>
</feature>
<keyword evidence="6 8" id="KW-1133">Transmembrane helix</keyword>
<dbReference type="GO" id="GO:0098554">
    <property type="term" value="C:cytoplasmic side of endoplasmic reticulum membrane"/>
    <property type="evidence" value="ECO:0007669"/>
    <property type="project" value="TreeGrafter"/>
</dbReference>
<feature type="transmembrane region" description="Helical" evidence="8">
    <location>
        <begin position="316"/>
        <end position="334"/>
    </location>
</feature>
<dbReference type="InParanoid" id="A0A151ZDT5"/>
<comment type="similarity">
    <text evidence="2">Belongs to the peptidase A22B family.</text>
</comment>
<organism evidence="9 10">
    <name type="scientific">Tieghemostelium lacteum</name>
    <name type="common">Slime mold</name>
    <name type="synonym">Dictyostelium lacteum</name>
    <dbReference type="NCBI Taxonomy" id="361077"/>
    <lineage>
        <taxon>Eukaryota</taxon>
        <taxon>Amoebozoa</taxon>
        <taxon>Evosea</taxon>
        <taxon>Eumycetozoa</taxon>
        <taxon>Dictyostelia</taxon>
        <taxon>Dictyosteliales</taxon>
        <taxon>Raperosteliaceae</taxon>
        <taxon>Tieghemostelium</taxon>
    </lineage>
</organism>
<dbReference type="FunCoup" id="A0A151ZDT5">
    <property type="interactions" value="659"/>
</dbReference>
<dbReference type="Proteomes" id="UP000076078">
    <property type="component" value="Unassembled WGS sequence"/>
</dbReference>
<feature type="transmembrane region" description="Helical" evidence="8">
    <location>
        <begin position="54"/>
        <end position="73"/>
    </location>
</feature>
<protein>
    <submittedName>
        <fullName evidence="9">Peptidase A22B family protein</fullName>
    </submittedName>
</protein>
<dbReference type="InterPro" id="IPR007369">
    <property type="entry name" value="Peptidase_A22B_SPP"/>
</dbReference>
<keyword evidence="5" id="KW-0256">Endoplasmic reticulum</keyword>
<comment type="subcellular location">
    <subcellularLocation>
        <location evidence="1">Endoplasmic reticulum membrane</location>
        <topology evidence="1">Multi-pass membrane protein</topology>
    </subcellularLocation>
</comment>
<proteinExistence type="inferred from homology"/>
<dbReference type="SMART" id="SM00730">
    <property type="entry name" value="PSN"/>
    <property type="match status" value="1"/>
</dbReference>
<evidence type="ECO:0000256" key="1">
    <source>
        <dbReference type="ARBA" id="ARBA00004477"/>
    </source>
</evidence>
<keyword evidence="4" id="KW-0378">Hydrolase</keyword>
<name>A0A151ZDT5_TIELA</name>
<evidence type="ECO:0000256" key="6">
    <source>
        <dbReference type="ARBA" id="ARBA00022989"/>
    </source>
</evidence>
<reference evidence="9 10" key="1">
    <citation type="submission" date="2015-12" db="EMBL/GenBank/DDBJ databases">
        <title>Dictyostelia acquired genes for synthesis and detection of signals that induce cell-type specialization by lateral gene transfer from prokaryotes.</title>
        <authorList>
            <person name="Gloeckner G."/>
            <person name="Schaap P."/>
        </authorList>
    </citation>
    <scope>NUCLEOTIDE SEQUENCE [LARGE SCALE GENOMIC DNA]</scope>
    <source>
        <strain evidence="9 10">TK</strain>
    </source>
</reference>
<evidence type="ECO:0000256" key="7">
    <source>
        <dbReference type="ARBA" id="ARBA00023136"/>
    </source>
</evidence>
<dbReference type="GO" id="GO:0006465">
    <property type="term" value="P:signal peptide processing"/>
    <property type="evidence" value="ECO:0007669"/>
    <property type="project" value="TreeGrafter"/>
</dbReference>
<dbReference type="Pfam" id="PF04258">
    <property type="entry name" value="Peptidase_A22B"/>
    <property type="match status" value="1"/>
</dbReference>
<feature type="transmembrane region" description="Helical" evidence="8">
    <location>
        <begin position="85"/>
        <end position="109"/>
    </location>
</feature>
<dbReference type="InterPro" id="IPR006639">
    <property type="entry name" value="Preselin/SPP"/>
</dbReference>
<gene>
    <name evidence="9" type="ORF">DLAC_06940</name>
</gene>
<evidence type="ECO:0000256" key="2">
    <source>
        <dbReference type="ARBA" id="ARBA00006859"/>
    </source>
</evidence>
<dbReference type="OMA" id="FLYDIWW"/>
<dbReference type="PANTHER" id="PTHR12174">
    <property type="entry name" value="SIGNAL PEPTIDE PEPTIDASE"/>
    <property type="match status" value="1"/>
</dbReference>
<dbReference type="OrthoDB" id="29661at2759"/>
<evidence type="ECO:0000256" key="3">
    <source>
        <dbReference type="ARBA" id="ARBA00022692"/>
    </source>
</evidence>
<comment type="caution">
    <text evidence="9">The sequence shown here is derived from an EMBL/GenBank/DDBJ whole genome shotgun (WGS) entry which is preliminary data.</text>
</comment>
<dbReference type="AlphaFoldDB" id="A0A151ZDT5"/>